<dbReference type="Gene3D" id="2.60.40.10">
    <property type="entry name" value="Immunoglobulins"/>
    <property type="match status" value="3"/>
</dbReference>
<evidence type="ECO:0000313" key="6">
    <source>
        <dbReference type="Proteomes" id="UP001589702"/>
    </source>
</evidence>
<dbReference type="RefSeq" id="WP_268818885.1">
    <property type="nucleotide sequence ID" value="NZ_BAAAWN010000001.1"/>
</dbReference>
<feature type="region of interest" description="Disordered" evidence="1">
    <location>
        <begin position="224"/>
        <end position="251"/>
    </location>
</feature>
<proteinExistence type="predicted"/>
<keyword evidence="2" id="KW-0812">Transmembrane</keyword>
<reference evidence="5 6" key="1">
    <citation type="submission" date="2024-09" db="EMBL/GenBank/DDBJ databases">
        <authorList>
            <person name="Sun Q."/>
            <person name="Mori K."/>
        </authorList>
    </citation>
    <scope>NUCLEOTIDE SEQUENCE [LARGE SCALE GENOMIC DNA]</scope>
    <source>
        <strain evidence="5 6">JCM 1334</strain>
    </source>
</reference>
<feature type="signal peptide" evidence="3">
    <location>
        <begin position="1"/>
        <end position="35"/>
    </location>
</feature>
<comment type="caution">
    <text evidence="5">The sequence shown here is derived from an EMBL/GenBank/DDBJ whole genome shotgun (WGS) entry which is preliminary data.</text>
</comment>
<accession>A0ABV5Y5T7</accession>
<dbReference type="InterPro" id="IPR013783">
    <property type="entry name" value="Ig-like_fold"/>
</dbReference>
<sequence length="694" mass="66686">MRPLSARKPLAVQLSIFLLAGAVGAVGLSDPPANAASTELSVAPDPTPTKRDFANVNGDTWIVPAGVRSIDIRAWGSAGGGGGPINIPGTAFVVSNDGPGGAGADIRATLQVTPGETLKIYASTPGGGTGSRHNPGGGGLGFIRGGSGGTGSLAGSAGGGGGGASAVVNGQGTPLVVAAGGGGGAGHGAAFVYCNGGAGGAANQNGQSADGWCAGGAPGAHSGAIGPSGTAGTGGGGAGNSSSGGGGGGGGGGWLSGSGALGSRVGGAGGGGGGGGSSYVVPTASNVIRGYNAGSGRVSIWYTPDYATTTGVVATTNPSIFGTPGGYVATVVNSDLGGVVPSGEVAVTDNNGTELATVPVDAAGTATIRAIDLPPGSHDLTFNYRPRNTDSYKFQSSTASLTQLVQPLATRIVNTTVSADLLSKPATITGTVSADMAAAIAKVATASSASSPAVPTGQVTLSFNGNVLGTAPLDPRGGFTTAIPWAEGNRAVQLSYDGDTNFKSAEPVTVQVNAARAQATVLLVPSSTSVLEGRTVDVRVNVTASSPLPVQPAGTVILTVDNQVRLPAVTLVSGSAAVTLPALSAGNHEIKVDYSGDTYFLPASGAPASVAVTAPVVPTVPEAVPGAPGTASSTVVLPVGSTASFGNLAYTGSNGPGFAGLGPGAVAALVLGLFLRLWSRPPHLRGPRGPQGRV</sequence>
<gene>
    <name evidence="5" type="ORF">ACFFP1_23090</name>
</gene>
<dbReference type="Proteomes" id="UP001589702">
    <property type="component" value="Unassembled WGS sequence"/>
</dbReference>
<dbReference type="EMBL" id="JBHMBC010000040">
    <property type="protein sequence ID" value="MFB9822363.1"/>
    <property type="molecule type" value="Genomic_DNA"/>
</dbReference>
<feature type="transmembrane region" description="Helical" evidence="2">
    <location>
        <begin position="657"/>
        <end position="678"/>
    </location>
</feature>
<evidence type="ECO:0000313" key="5">
    <source>
        <dbReference type="EMBL" id="MFB9822363.1"/>
    </source>
</evidence>
<feature type="domain" description="Bacterial Ig-like" evidence="4">
    <location>
        <begin position="440"/>
        <end position="513"/>
    </location>
</feature>
<evidence type="ECO:0000256" key="3">
    <source>
        <dbReference type="SAM" id="SignalP"/>
    </source>
</evidence>
<keyword evidence="3" id="KW-0732">Signal</keyword>
<dbReference type="Pfam" id="PF16640">
    <property type="entry name" value="Big_3_5"/>
    <property type="match status" value="2"/>
</dbReference>
<keyword evidence="2" id="KW-1133">Transmembrane helix</keyword>
<keyword evidence="6" id="KW-1185">Reference proteome</keyword>
<name>A0ABV5Y5T7_ARTRM</name>
<organism evidence="5 6">
    <name type="scientific">Arthrobacter ramosus</name>
    <dbReference type="NCBI Taxonomy" id="1672"/>
    <lineage>
        <taxon>Bacteria</taxon>
        <taxon>Bacillati</taxon>
        <taxon>Actinomycetota</taxon>
        <taxon>Actinomycetes</taxon>
        <taxon>Micrococcales</taxon>
        <taxon>Micrococcaceae</taxon>
        <taxon>Arthrobacter</taxon>
    </lineage>
</organism>
<feature type="chain" id="PRO_5046279290" evidence="3">
    <location>
        <begin position="36"/>
        <end position="694"/>
    </location>
</feature>
<evidence type="ECO:0000259" key="4">
    <source>
        <dbReference type="Pfam" id="PF16640"/>
    </source>
</evidence>
<evidence type="ECO:0000256" key="1">
    <source>
        <dbReference type="SAM" id="MobiDB-lite"/>
    </source>
</evidence>
<protein>
    <submittedName>
        <fullName evidence="5">Ig-like domain-containing protein</fullName>
    </submittedName>
</protein>
<evidence type="ECO:0000256" key="2">
    <source>
        <dbReference type="SAM" id="Phobius"/>
    </source>
</evidence>
<feature type="compositionally biased region" description="Gly residues" evidence="1">
    <location>
        <begin position="229"/>
        <end position="251"/>
    </location>
</feature>
<feature type="domain" description="Bacterial Ig-like" evidence="4">
    <location>
        <begin position="525"/>
        <end position="613"/>
    </location>
</feature>
<keyword evidence="2" id="KW-0472">Membrane</keyword>
<dbReference type="InterPro" id="IPR032109">
    <property type="entry name" value="Big_3_5"/>
</dbReference>